<dbReference type="Gene3D" id="3.40.50.300">
    <property type="entry name" value="P-loop containing nucleotide triphosphate hydrolases"/>
    <property type="match status" value="2"/>
</dbReference>
<name>A0ABV9DVB4_9ACTN</name>
<evidence type="ECO:0000256" key="4">
    <source>
        <dbReference type="ARBA" id="ARBA00022806"/>
    </source>
</evidence>
<organism evidence="10 11">
    <name type="scientific">Nocardiopsis mangrovi</name>
    <dbReference type="NCBI Taxonomy" id="1179818"/>
    <lineage>
        <taxon>Bacteria</taxon>
        <taxon>Bacillati</taxon>
        <taxon>Actinomycetota</taxon>
        <taxon>Actinomycetes</taxon>
        <taxon>Streptosporangiales</taxon>
        <taxon>Nocardiopsidaceae</taxon>
        <taxon>Nocardiopsis</taxon>
    </lineage>
</organism>
<dbReference type="SUPFAM" id="SSF52540">
    <property type="entry name" value="P-loop containing nucleoside triphosphate hydrolases"/>
    <property type="match status" value="1"/>
</dbReference>
<evidence type="ECO:0000256" key="1">
    <source>
        <dbReference type="ARBA" id="ARBA00007913"/>
    </source>
</evidence>
<keyword evidence="11" id="KW-1185">Reference proteome</keyword>
<feature type="domain" description="DNA2/NAM7 helicase-like C-terminal" evidence="9">
    <location>
        <begin position="951"/>
        <end position="1121"/>
    </location>
</feature>
<dbReference type="Pfam" id="PF00656">
    <property type="entry name" value="Peptidase_C14"/>
    <property type="match status" value="1"/>
</dbReference>
<keyword evidence="3" id="KW-0378">Hydrolase</keyword>
<feature type="domain" description="Peptidase C14 caspase" evidence="7">
    <location>
        <begin position="6"/>
        <end position="226"/>
    </location>
</feature>
<evidence type="ECO:0000313" key="10">
    <source>
        <dbReference type="EMBL" id="MFC4562829.1"/>
    </source>
</evidence>
<accession>A0ABV9DVB4</accession>
<proteinExistence type="inferred from homology"/>
<feature type="domain" description="DNA2/NAM7 helicase helicase" evidence="8">
    <location>
        <begin position="561"/>
        <end position="903"/>
    </location>
</feature>
<dbReference type="Pfam" id="PF13086">
    <property type="entry name" value="AAA_11"/>
    <property type="match status" value="1"/>
</dbReference>
<dbReference type="InterPro" id="IPR041679">
    <property type="entry name" value="DNA2/NAM7-like_C"/>
</dbReference>
<comment type="similarity">
    <text evidence="1">Belongs to the DNA2/NAM7 helicase family.</text>
</comment>
<dbReference type="RefSeq" id="WP_378574358.1">
    <property type="nucleotide sequence ID" value="NZ_JBHSFQ010000011.1"/>
</dbReference>
<evidence type="ECO:0000256" key="3">
    <source>
        <dbReference type="ARBA" id="ARBA00022801"/>
    </source>
</evidence>
<gene>
    <name evidence="10" type="ORF">ACFO4E_13260</name>
</gene>
<dbReference type="InterPro" id="IPR027417">
    <property type="entry name" value="P-loop_NTPase"/>
</dbReference>
<dbReference type="InterPro" id="IPR029030">
    <property type="entry name" value="Caspase-like_dom_sf"/>
</dbReference>
<feature type="region of interest" description="Disordered" evidence="6">
    <location>
        <begin position="255"/>
        <end position="295"/>
    </location>
</feature>
<evidence type="ECO:0000259" key="8">
    <source>
        <dbReference type="Pfam" id="PF13086"/>
    </source>
</evidence>
<evidence type="ECO:0000259" key="7">
    <source>
        <dbReference type="Pfam" id="PF00656"/>
    </source>
</evidence>
<keyword evidence="2" id="KW-0547">Nucleotide-binding</keyword>
<dbReference type="NCBIfam" id="NF047832">
    <property type="entry name" value="caspase_w_EACC1"/>
    <property type="match status" value="1"/>
</dbReference>
<dbReference type="PANTHER" id="PTHR43788">
    <property type="entry name" value="DNA2/NAM7 HELICASE FAMILY MEMBER"/>
    <property type="match status" value="1"/>
</dbReference>
<dbReference type="SUPFAM" id="SSF52129">
    <property type="entry name" value="Caspase-like"/>
    <property type="match status" value="1"/>
</dbReference>
<sequence length="1252" mass="133917">MRGDRKRTAILIGVDRYDDPAFPDLKSPSADVKAIKKSLEQNGHFRVKSLPPDPTYTDAIEALDEVFTDSTPNDLVFVSFSGHGMTDKHGNLHLLLRDSRPNRLMSTAISAQKLQGLLRDTRADGKVLLLDCCHSGAFADGFGTRSADDEIDAIDVGRQLKDAKGTYVMAASGATQKAHEGDNSSRVQPSVFSAAVAHGLAGHAGDADGDGWIDPTDLNLHVERALEGDGRQRTTVFTDGLQGRIQLARHIGSATATPLASPGGESAEDGAAGATTTGPAPLSEGARRPARPDAPFDADQWRSLLGYYRSCLERESLLQQLPKAQGKWFAPCVMGTETLLSGAETRWRATGRAANLAREAHRTGQSLRYGYPAVLVDVGRSTVSRGQRDRRVAPLIAMDVEAKVEGDAVFLVPVGEPQLNEGLLRTAADLPPDAVAELVAAFEADWGGQGVAGLGDKARTLLHALGLPREDLKPGALGDDVVVQFRPAGAQNVAMVHVAEPASGAVGGLVADLAVGGKWALKVEDIHTSALGALTASDRAASPGTTPSAPAFRPVITGPGNDSQEKVRIAAMTRRLTVATGAPGTGKSELITSIVTTAVAAGESVLVASTNNEAVDVVVKRVNGLLPQADLIVRSGNRDFRKNEPGILDRMLSARFERVDAPTAAERIDAHERRIARARQAINDVAEAERELAVLAPVWRREADRLPAGVSVDAFGDAAEVRRWMRRVDGALESRWTGWWHRRRTGRALGIPPEKDALIALGRFLNVHAEWLDASARAGDPDDARREHARIAGIREESRGDARAYLTGRVAQALTEGRGAIEARLRVLAGEQSSWSGMQRLLRSVRAWATTSRSARVFPPNAGLFDLVVIDEAGQCTVADLVPLLYRAKRALVIGDPHQIQPIHALKDHEDRTLQERAGLDSQWLDDRSLVFSKTSAYLAAASAVAASGGEVLWLDEHYRCHPDIVRTVNRRFYGGRLQIRTDPGRLAVRGGPAIEWIDVRGETDRPGGYSCRNQEEAAAVVKLVWELGAELPPEAGIGVVSPFSMQVRHLKEILGDRAGERIKVGTAHTFQGKERDVIVVSPTAAEGVLKRSGDWADREQTLWNVAVTRAKSRLYIVGDRGYWAARDGLLGDIAAAGTPGPAPEEPGARDEARAQLFTALLEAGADPRRSEPVDGYTAGITVPTAGGGEVAVIIDRAGIGDPNAGPAGRGLQRALDHAALFEAVSGIPTIRVPAWRCFAEPDTLAAEIIGR</sequence>
<evidence type="ECO:0000259" key="9">
    <source>
        <dbReference type="Pfam" id="PF13087"/>
    </source>
</evidence>
<keyword evidence="5" id="KW-0067">ATP-binding</keyword>
<dbReference type="InterPro" id="IPR018247">
    <property type="entry name" value="EF_Hand_1_Ca_BS"/>
</dbReference>
<evidence type="ECO:0000256" key="5">
    <source>
        <dbReference type="ARBA" id="ARBA00022840"/>
    </source>
</evidence>
<dbReference type="PANTHER" id="PTHR43788:SF8">
    <property type="entry name" value="DNA-BINDING PROTEIN SMUBP-2"/>
    <property type="match status" value="1"/>
</dbReference>
<feature type="compositionally biased region" description="Low complexity" evidence="6">
    <location>
        <begin position="260"/>
        <end position="281"/>
    </location>
</feature>
<dbReference type="InterPro" id="IPR011600">
    <property type="entry name" value="Pept_C14_caspase"/>
</dbReference>
<evidence type="ECO:0000256" key="6">
    <source>
        <dbReference type="SAM" id="MobiDB-lite"/>
    </source>
</evidence>
<dbReference type="Proteomes" id="UP001595923">
    <property type="component" value="Unassembled WGS sequence"/>
</dbReference>
<dbReference type="InterPro" id="IPR041677">
    <property type="entry name" value="DNA2/NAM7_AAA_11"/>
</dbReference>
<dbReference type="InterPro" id="IPR047187">
    <property type="entry name" value="SF1_C_Upf1"/>
</dbReference>
<reference evidence="11" key="1">
    <citation type="journal article" date="2019" name="Int. J. Syst. Evol. Microbiol.">
        <title>The Global Catalogue of Microorganisms (GCM) 10K type strain sequencing project: providing services to taxonomists for standard genome sequencing and annotation.</title>
        <authorList>
            <consortium name="The Broad Institute Genomics Platform"/>
            <consortium name="The Broad Institute Genome Sequencing Center for Infectious Disease"/>
            <person name="Wu L."/>
            <person name="Ma J."/>
        </authorList>
    </citation>
    <scope>NUCLEOTIDE SEQUENCE [LARGE SCALE GENOMIC DNA]</scope>
    <source>
        <strain evidence="11">XZYJ18</strain>
    </source>
</reference>
<feature type="compositionally biased region" description="Low complexity" evidence="6">
    <location>
        <begin position="540"/>
        <end position="551"/>
    </location>
</feature>
<dbReference type="Gene3D" id="3.40.50.1460">
    <property type="match status" value="1"/>
</dbReference>
<keyword evidence="4" id="KW-0347">Helicase</keyword>
<protein>
    <submittedName>
        <fullName evidence="10">AAA domain-containing protein</fullName>
    </submittedName>
</protein>
<feature type="region of interest" description="Disordered" evidence="6">
    <location>
        <begin position="538"/>
        <end position="562"/>
    </location>
</feature>
<dbReference type="EMBL" id="JBHSFQ010000011">
    <property type="protein sequence ID" value="MFC4562829.1"/>
    <property type="molecule type" value="Genomic_DNA"/>
</dbReference>
<evidence type="ECO:0000313" key="11">
    <source>
        <dbReference type="Proteomes" id="UP001595923"/>
    </source>
</evidence>
<dbReference type="Pfam" id="PF13087">
    <property type="entry name" value="AAA_12"/>
    <property type="match status" value="1"/>
</dbReference>
<dbReference type="InterPro" id="IPR050534">
    <property type="entry name" value="Coronavir_polyprotein_1ab"/>
</dbReference>
<dbReference type="CDD" id="cd18808">
    <property type="entry name" value="SF1_C_Upf1"/>
    <property type="match status" value="1"/>
</dbReference>
<dbReference type="PROSITE" id="PS00018">
    <property type="entry name" value="EF_HAND_1"/>
    <property type="match status" value="1"/>
</dbReference>
<evidence type="ECO:0000256" key="2">
    <source>
        <dbReference type="ARBA" id="ARBA00022741"/>
    </source>
</evidence>
<comment type="caution">
    <text evidence="10">The sequence shown here is derived from an EMBL/GenBank/DDBJ whole genome shotgun (WGS) entry which is preliminary data.</text>
</comment>